<dbReference type="STRING" id="336831.WG68_05755"/>
<proteinExistence type="predicted"/>
<dbReference type="InterPro" id="IPR036513">
    <property type="entry name" value="STAS_dom_sf"/>
</dbReference>
<dbReference type="Gene3D" id="3.30.750.24">
    <property type="entry name" value="STAS domain"/>
    <property type="match status" value="1"/>
</dbReference>
<gene>
    <name evidence="2" type="ORF">WG68_05755</name>
</gene>
<comment type="caution">
    <text evidence="2">The sequence shown here is derived from an EMBL/GenBank/DDBJ whole genome shotgun (WGS) entry which is preliminary data.</text>
</comment>
<evidence type="ECO:0000259" key="1">
    <source>
        <dbReference type="PROSITE" id="PS50801"/>
    </source>
</evidence>
<sequence>MSLEITCQDNKIRLSGELNRDTLMRYSPFKLLNSLSGKVIFDFSALSNVDSAGLAWLIQQLGQARKQQLQVEFSKVPTQLLALAKVSAVTALLPLTD</sequence>
<dbReference type="EMBL" id="LAHO01000004">
    <property type="protein sequence ID" value="KKO46277.1"/>
    <property type="molecule type" value="Genomic_DNA"/>
</dbReference>
<dbReference type="Pfam" id="PF13466">
    <property type="entry name" value="STAS_2"/>
    <property type="match status" value="1"/>
</dbReference>
<dbReference type="SUPFAM" id="SSF52091">
    <property type="entry name" value="SpoIIaa-like"/>
    <property type="match status" value="1"/>
</dbReference>
<dbReference type="OrthoDB" id="5900662at2"/>
<dbReference type="RefSeq" id="WP_046556718.1">
    <property type="nucleotide sequence ID" value="NZ_LAHO01000004.1"/>
</dbReference>
<dbReference type="InterPro" id="IPR002645">
    <property type="entry name" value="STAS_dom"/>
</dbReference>
<evidence type="ECO:0000313" key="2">
    <source>
        <dbReference type="EMBL" id="KKO46277.1"/>
    </source>
</evidence>
<dbReference type="InterPro" id="IPR058548">
    <property type="entry name" value="MlaB-like_STAS"/>
</dbReference>
<reference evidence="2 3" key="1">
    <citation type="submission" date="2015-03" db="EMBL/GenBank/DDBJ databases">
        <title>Draft genome sequences of two protease-producing strains of Arsukibacterium isolated from two cold and alkaline environments.</title>
        <authorList>
            <person name="Lylloff J.E."/>
            <person name="Skov L.B."/>
            <person name="Jepsen M."/>
            <person name="Hallin P.F."/>
            <person name="Sorensen S.J."/>
            <person name="Stougaard P."/>
            <person name="Glaring M.A."/>
        </authorList>
    </citation>
    <scope>NUCLEOTIDE SEQUENCE [LARGE SCALE GENOMIC DNA]</scope>
    <source>
        <strain evidence="2 3">GCM72</strain>
    </source>
</reference>
<dbReference type="CDD" id="cd07043">
    <property type="entry name" value="STAS_anti-anti-sigma_factors"/>
    <property type="match status" value="1"/>
</dbReference>
<feature type="domain" description="STAS" evidence="1">
    <location>
        <begin position="39"/>
        <end position="97"/>
    </location>
</feature>
<keyword evidence="3" id="KW-1185">Reference proteome</keyword>
<accession>A0A0M2V614</accession>
<dbReference type="PROSITE" id="PS50801">
    <property type="entry name" value="STAS"/>
    <property type="match status" value="1"/>
</dbReference>
<name>A0A0M2V614_9GAMM</name>
<dbReference type="PATRIC" id="fig|336831.14.peg.2891"/>
<dbReference type="AlphaFoldDB" id="A0A0M2V614"/>
<dbReference type="Proteomes" id="UP000034228">
    <property type="component" value="Unassembled WGS sequence"/>
</dbReference>
<evidence type="ECO:0000313" key="3">
    <source>
        <dbReference type="Proteomes" id="UP000034228"/>
    </source>
</evidence>
<protein>
    <submittedName>
        <fullName evidence="2">NTP-binding protein</fullName>
    </submittedName>
</protein>
<organism evidence="2 3">
    <name type="scientific">Arsukibacterium ikkense</name>
    <dbReference type="NCBI Taxonomy" id="336831"/>
    <lineage>
        <taxon>Bacteria</taxon>
        <taxon>Pseudomonadati</taxon>
        <taxon>Pseudomonadota</taxon>
        <taxon>Gammaproteobacteria</taxon>
        <taxon>Chromatiales</taxon>
        <taxon>Chromatiaceae</taxon>
        <taxon>Arsukibacterium</taxon>
    </lineage>
</organism>